<feature type="region of interest" description="Disordered" evidence="1">
    <location>
        <begin position="26"/>
        <end position="123"/>
    </location>
</feature>
<evidence type="ECO:0000256" key="1">
    <source>
        <dbReference type="SAM" id="MobiDB-lite"/>
    </source>
</evidence>
<gene>
    <name evidence="2" type="ORF">EDD38_3002</name>
</gene>
<protein>
    <submittedName>
        <fullName evidence="2">Uncharacterized protein</fullName>
    </submittedName>
</protein>
<proteinExistence type="predicted"/>
<comment type="caution">
    <text evidence="2">The sequence shown here is derived from an EMBL/GenBank/DDBJ whole genome shotgun (WGS) entry which is preliminary data.</text>
</comment>
<organism evidence="2 3">
    <name type="scientific">Kitasatospora cineracea</name>
    <dbReference type="NCBI Taxonomy" id="88074"/>
    <lineage>
        <taxon>Bacteria</taxon>
        <taxon>Bacillati</taxon>
        <taxon>Actinomycetota</taxon>
        <taxon>Actinomycetes</taxon>
        <taxon>Kitasatosporales</taxon>
        <taxon>Streptomycetaceae</taxon>
        <taxon>Kitasatospora</taxon>
    </lineage>
</organism>
<evidence type="ECO:0000313" key="3">
    <source>
        <dbReference type="Proteomes" id="UP000266906"/>
    </source>
</evidence>
<feature type="compositionally biased region" description="Basic and acidic residues" evidence="1">
    <location>
        <begin position="56"/>
        <end position="65"/>
    </location>
</feature>
<sequence length="303" mass="30850">MPPTIARRFGPATGLALRTGTIGCARTSLGPTRAGGAGSGELRIRRGPAMTSREQNASDRPHADANRLAVQAGSAGRGAGYDWVPPGSATPGAPVVGEPVTEGEGSDTGARASTGTGVRSGAAAPGVVEWSPGAWGVGGPAGPARPQRRPAPSRRLSQVRAVPAVPDGFRVAAAEEAAAGVGGVPVDLVGVPMGVLIGGSPGSGESSGQGGRAPDRRVSAELLRFGSGTCQVVLPEWRPAIAVSVPTEQLQRSTGLGPEELRSARLSVVINPEAVHDRELGLRDWQAEIPAARGRRRGRRQLR</sequence>
<name>A0A3N4RV23_9ACTN</name>
<dbReference type="EMBL" id="RKQG01000001">
    <property type="protein sequence ID" value="RPE34675.1"/>
    <property type="molecule type" value="Genomic_DNA"/>
</dbReference>
<accession>A0A3N4RV23</accession>
<reference evidence="2 3" key="1">
    <citation type="submission" date="2018-11" db="EMBL/GenBank/DDBJ databases">
        <title>Sequencing the genomes of 1000 actinobacteria strains.</title>
        <authorList>
            <person name="Klenk H.-P."/>
        </authorList>
    </citation>
    <scope>NUCLEOTIDE SEQUENCE [LARGE SCALE GENOMIC DNA]</scope>
    <source>
        <strain evidence="2 3">DSM 44781</strain>
    </source>
</reference>
<dbReference type="Proteomes" id="UP000266906">
    <property type="component" value="Unassembled WGS sequence"/>
</dbReference>
<keyword evidence="3" id="KW-1185">Reference proteome</keyword>
<dbReference type="AlphaFoldDB" id="A0A3N4RV23"/>
<evidence type="ECO:0000313" key="2">
    <source>
        <dbReference type="EMBL" id="RPE34675.1"/>
    </source>
</evidence>
<feature type="region of interest" description="Disordered" evidence="1">
    <location>
        <begin position="136"/>
        <end position="157"/>
    </location>
</feature>